<dbReference type="RefSeq" id="WP_171084615.1">
    <property type="nucleotide sequence ID" value="NZ_JABAIV010000003.1"/>
</dbReference>
<evidence type="ECO:0000256" key="1">
    <source>
        <dbReference type="SAM" id="Phobius"/>
    </source>
</evidence>
<dbReference type="PANTHER" id="PTHR38598:SF1">
    <property type="entry name" value="INNER MEMBRANE PROTEIN YJCH"/>
    <property type="match status" value="1"/>
</dbReference>
<feature type="transmembrane region" description="Helical" evidence="1">
    <location>
        <begin position="59"/>
        <end position="82"/>
    </location>
</feature>
<dbReference type="EMBL" id="JABAIV010000003">
    <property type="protein sequence ID" value="NNG23760.1"/>
    <property type="molecule type" value="Genomic_DNA"/>
</dbReference>
<accession>A0A7Y2JZA9</accession>
<name>A0A7Y2JZA9_9BURK</name>
<evidence type="ECO:0000313" key="3">
    <source>
        <dbReference type="Proteomes" id="UP000533905"/>
    </source>
</evidence>
<keyword evidence="1" id="KW-0472">Membrane</keyword>
<dbReference type="InterPro" id="IPR052959">
    <property type="entry name" value="Inner_membrane_assoc"/>
</dbReference>
<dbReference type="AlphaFoldDB" id="A0A7Y2JZA9"/>
<dbReference type="PANTHER" id="PTHR38598">
    <property type="entry name" value="INNER MEMBRANE PROTEIN YJCH"/>
    <property type="match status" value="1"/>
</dbReference>
<protein>
    <submittedName>
        <fullName evidence="2">DUF485 domain-containing protein</fullName>
    </submittedName>
</protein>
<comment type="caution">
    <text evidence="2">The sequence shown here is derived from an EMBL/GenBank/DDBJ whole genome shotgun (WGS) entry which is preliminary data.</text>
</comment>
<evidence type="ECO:0000313" key="2">
    <source>
        <dbReference type="EMBL" id="NNG23760.1"/>
    </source>
</evidence>
<sequence length="102" mass="11635">MEQDLVQRIKADPDYHTLVRTRSRFGWTLTWAMMIVYYGFTLLVAFNKEFLGTRIGEGVMTWGIPLGLFVIVFTVVITGIYVRRANGRYDELTAAIRAKVGA</sequence>
<dbReference type="InterPro" id="IPR007436">
    <property type="entry name" value="DUF485"/>
</dbReference>
<proteinExistence type="predicted"/>
<reference evidence="2 3" key="1">
    <citation type="submission" date="2020-04" db="EMBL/GenBank/DDBJ databases">
        <title>Massilia sp. nov., a cold adapted bacteria isolated from Arctic soil.</title>
        <authorList>
            <person name="Son J."/>
            <person name="Ka J.-O."/>
        </authorList>
    </citation>
    <scope>NUCLEOTIDE SEQUENCE [LARGE SCALE GENOMIC DNA]</scope>
    <source>
        <strain evidence="2 3">ML15P13</strain>
    </source>
</reference>
<keyword evidence="3" id="KW-1185">Reference proteome</keyword>
<keyword evidence="1" id="KW-0812">Transmembrane</keyword>
<dbReference type="GO" id="GO:0005886">
    <property type="term" value="C:plasma membrane"/>
    <property type="evidence" value="ECO:0007669"/>
    <property type="project" value="TreeGrafter"/>
</dbReference>
<feature type="transmembrane region" description="Helical" evidence="1">
    <location>
        <begin position="25"/>
        <end position="47"/>
    </location>
</feature>
<organism evidence="2 3">
    <name type="scientific">Telluria aromaticivorans</name>
    <dbReference type="NCBI Taxonomy" id="2725995"/>
    <lineage>
        <taxon>Bacteria</taxon>
        <taxon>Pseudomonadati</taxon>
        <taxon>Pseudomonadota</taxon>
        <taxon>Betaproteobacteria</taxon>
        <taxon>Burkholderiales</taxon>
        <taxon>Oxalobacteraceae</taxon>
        <taxon>Telluria group</taxon>
        <taxon>Telluria</taxon>
    </lineage>
</organism>
<dbReference type="Pfam" id="PF04341">
    <property type="entry name" value="DUF485"/>
    <property type="match status" value="1"/>
</dbReference>
<dbReference type="Proteomes" id="UP000533905">
    <property type="component" value="Unassembled WGS sequence"/>
</dbReference>
<keyword evidence="1" id="KW-1133">Transmembrane helix</keyword>
<gene>
    <name evidence="2" type="ORF">HGB41_12220</name>
</gene>